<proteinExistence type="predicted"/>
<comment type="caution">
    <text evidence="2">The sequence shown here is derived from an EMBL/GenBank/DDBJ whole genome shotgun (WGS) entry which is preliminary data.</text>
</comment>
<dbReference type="AlphaFoldDB" id="A0AAN9EZR4"/>
<evidence type="ECO:0000313" key="3">
    <source>
        <dbReference type="Proteomes" id="UP001359559"/>
    </source>
</evidence>
<sequence length="189" mass="22006">MLCNSNLVIASAIDYYLFNLFVWSLVGSLRIPKRKEKSERKRRGNLHTSFGAGVYRSQQHYPITPPSGFPFLSSFQFTQTIFLIIYFAPSVRGTLVFDFKVPLISLPETSLKGAFFRYLFSFFSSQWHNYCNHYLTSTYSHTIIFSYHYTNSNSPLIFFSLFSIHQVIFGSWVLLLLLYLTVFSLFGLF</sequence>
<accession>A0AAN9EZR4</accession>
<keyword evidence="1" id="KW-0472">Membrane</keyword>
<evidence type="ECO:0000256" key="1">
    <source>
        <dbReference type="SAM" id="Phobius"/>
    </source>
</evidence>
<keyword evidence="1" id="KW-1133">Transmembrane helix</keyword>
<keyword evidence="1" id="KW-0812">Transmembrane</keyword>
<protein>
    <submittedName>
        <fullName evidence="2">Uncharacterized protein</fullName>
    </submittedName>
</protein>
<reference evidence="2 3" key="1">
    <citation type="submission" date="2024-01" db="EMBL/GenBank/DDBJ databases">
        <title>The genomes of 5 underutilized Papilionoideae crops provide insights into root nodulation and disease resistance.</title>
        <authorList>
            <person name="Yuan L."/>
        </authorList>
    </citation>
    <scope>NUCLEOTIDE SEQUENCE [LARGE SCALE GENOMIC DNA]</scope>
    <source>
        <strain evidence="2">LY-2023</strain>
        <tissue evidence="2">Leaf</tissue>
    </source>
</reference>
<dbReference type="EMBL" id="JAYKXN010000008">
    <property type="protein sequence ID" value="KAK7265715.1"/>
    <property type="molecule type" value="Genomic_DNA"/>
</dbReference>
<name>A0AAN9EZR4_CLITE</name>
<feature type="transmembrane region" description="Helical" evidence="1">
    <location>
        <begin position="15"/>
        <end position="32"/>
    </location>
</feature>
<keyword evidence="3" id="KW-1185">Reference proteome</keyword>
<gene>
    <name evidence="2" type="ORF">RJT34_33338</name>
</gene>
<dbReference type="Proteomes" id="UP001359559">
    <property type="component" value="Unassembled WGS sequence"/>
</dbReference>
<feature type="transmembrane region" description="Helical" evidence="1">
    <location>
        <begin position="156"/>
        <end position="186"/>
    </location>
</feature>
<organism evidence="2 3">
    <name type="scientific">Clitoria ternatea</name>
    <name type="common">Butterfly pea</name>
    <dbReference type="NCBI Taxonomy" id="43366"/>
    <lineage>
        <taxon>Eukaryota</taxon>
        <taxon>Viridiplantae</taxon>
        <taxon>Streptophyta</taxon>
        <taxon>Embryophyta</taxon>
        <taxon>Tracheophyta</taxon>
        <taxon>Spermatophyta</taxon>
        <taxon>Magnoliopsida</taxon>
        <taxon>eudicotyledons</taxon>
        <taxon>Gunneridae</taxon>
        <taxon>Pentapetalae</taxon>
        <taxon>rosids</taxon>
        <taxon>fabids</taxon>
        <taxon>Fabales</taxon>
        <taxon>Fabaceae</taxon>
        <taxon>Papilionoideae</taxon>
        <taxon>50 kb inversion clade</taxon>
        <taxon>NPAAA clade</taxon>
        <taxon>indigoferoid/millettioid clade</taxon>
        <taxon>Phaseoleae</taxon>
        <taxon>Clitoria</taxon>
    </lineage>
</organism>
<evidence type="ECO:0000313" key="2">
    <source>
        <dbReference type="EMBL" id="KAK7265715.1"/>
    </source>
</evidence>